<reference evidence="1 2" key="1">
    <citation type="submission" date="2024-01" db="EMBL/GenBank/DDBJ databases">
        <title>The genomes of 5 underutilized Papilionoideae crops provide insights into root nodulation and disease resistanc.</title>
        <authorList>
            <person name="Jiang F."/>
        </authorList>
    </citation>
    <scope>NUCLEOTIDE SEQUENCE [LARGE SCALE GENOMIC DNA]</scope>
    <source>
        <strain evidence="1">LVBAO_FW01</strain>
        <tissue evidence="1">Leaves</tissue>
    </source>
</reference>
<dbReference type="Proteomes" id="UP001367508">
    <property type="component" value="Unassembled WGS sequence"/>
</dbReference>
<protein>
    <submittedName>
        <fullName evidence="1">Uncharacterized protein</fullName>
    </submittedName>
</protein>
<accession>A0AAN9QUZ7</accession>
<comment type="caution">
    <text evidence="1">The sequence shown here is derived from an EMBL/GenBank/DDBJ whole genome shotgun (WGS) entry which is preliminary data.</text>
</comment>
<dbReference type="EMBL" id="JAYMYQ010000003">
    <property type="protein sequence ID" value="KAK7344148.1"/>
    <property type="molecule type" value="Genomic_DNA"/>
</dbReference>
<evidence type="ECO:0000313" key="2">
    <source>
        <dbReference type="Proteomes" id="UP001367508"/>
    </source>
</evidence>
<evidence type="ECO:0000313" key="1">
    <source>
        <dbReference type="EMBL" id="KAK7344148.1"/>
    </source>
</evidence>
<proteinExistence type="predicted"/>
<gene>
    <name evidence="1" type="ORF">VNO77_13464</name>
</gene>
<keyword evidence="2" id="KW-1185">Reference proteome</keyword>
<sequence length="142" mass="15531">MKCEVVFVAYVRQVTVQPLRDFCLCWLVLAFVAATAKLGHFLENHINIGESIGHAKITHAGLPLFVGFEIANGADLFLTLSGTQQSNQNNLGSGSPKAISFSDCISTKHHRAIVNLSLSFLYNAGSILLTRAKKKNRKDLEC</sequence>
<dbReference type="AlphaFoldDB" id="A0AAN9QUZ7"/>
<name>A0AAN9QUZ7_CANGL</name>
<organism evidence="1 2">
    <name type="scientific">Canavalia gladiata</name>
    <name type="common">Sword bean</name>
    <name type="synonym">Dolichos gladiatus</name>
    <dbReference type="NCBI Taxonomy" id="3824"/>
    <lineage>
        <taxon>Eukaryota</taxon>
        <taxon>Viridiplantae</taxon>
        <taxon>Streptophyta</taxon>
        <taxon>Embryophyta</taxon>
        <taxon>Tracheophyta</taxon>
        <taxon>Spermatophyta</taxon>
        <taxon>Magnoliopsida</taxon>
        <taxon>eudicotyledons</taxon>
        <taxon>Gunneridae</taxon>
        <taxon>Pentapetalae</taxon>
        <taxon>rosids</taxon>
        <taxon>fabids</taxon>
        <taxon>Fabales</taxon>
        <taxon>Fabaceae</taxon>
        <taxon>Papilionoideae</taxon>
        <taxon>50 kb inversion clade</taxon>
        <taxon>NPAAA clade</taxon>
        <taxon>indigoferoid/millettioid clade</taxon>
        <taxon>Phaseoleae</taxon>
        <taxon>Canavalia</taxon>
    </lineage>
</organism>